<name>A0A1H9HI11_9PSEU</name>
<evidence type="ECO:0000256" key="1">
    <source>
        <dbReference type="SAM" id="Phobius"/>
    </source>
</evidence>
<gene>
    <name evidence="2" type="ORF">SAMN04488000_103544</name>
</gene>
<dbReference type="AlphaFoldDB" id="A0A1H9HI11"/>
<dbReference type="EMBL" id="FOFV01000003">
    <property type="protein sequence ID" value="SEQ61866.1"/>
    <property type="molecule type" value="Genomic_DNA"/>
</dbReference>
<evidence type="ECO:0000313" key="3">
    <source>
        <dbReference type="Proteomes" id="UP000199503"/>
    </source>
</evidence>
<sequence length="285" mass="31024">MGSRLDRITKNQWFVLVGGVVGVLALVAALTGPVPDLSKDETSVKSLIAEPVGSEVTDFALPLDAPLDLLPQSDAGFYCDATMTDWLRRFGTETTPYHGIAVRSAAEDGAQLAIDNLRAVDVERVDIGPVLHFQCPTGGNADIAVLELRLDRDRRARQLVDGSQDDTRPFAFNLEPGERGNLEVRLENEDGHSYTGRIVADVSAGRTKSTVSLPLSGESAEKFDRVSFGKYSRLIVQPGRSKDLFLCELLSPGFTKLRRGAGDEFDVFDCTLEKVRSLLAEIGRS</sequence>
<dbReference type="Proteomes" id="UP000199503">
    <property type="component" value="Unassembled WGS sequence"/>
</dbReference>
<keyword evidence="1" id="KW-0472">Membrane</keyword>
<feature type="transmembrane region" description="Helical" evidence="1">
    <location>
        <begin position="12"/>
        <end position="32"/>
    </location>
</feature>
<keyword evidence="1" id="KW-1133">Transmembrane helix</keyword>
<dbReference type="STRING" id="65499.SAMN04488000_103544"/>
<keyword evidence="1" id="KW-0812">Transmembrane</keyword>
<keyword evidence="3" id="KW-1185">Reference proteome</keyword>
<organism evidence="2 3">
    <name type="scientific">Lentzea albida</name>
    <dbReference type="NCBI Taxonomy" id="65499"/>
    <lineage>
        <taxon>Bacteria</taxon>
        <taxon>Bacillati</taxon>
        <taxon>Actinomycetota</taxon>
        <taxon>Actinomycetes</taxon>
        <taxon>Pseudonocardiales</taxon>
        <taxon>Pseudonocardiaceae</taxon>
        <taxon>Lentzea</taxon>
    </lineage>
</organism>
<proteinExistence type="predicted"/>
<accession>A0A1H9HI11</accession>
<evidence type="ECO:0000313" key="2">
    <source>
        <dbReference type="EMBL" id="SEQ61866.1"/>
    </source>
</evidence>
<dbReference type="OrthoDB" id="3680951at2"/>
<reference evidence="3" key="1">
    <citation type="submission" date="2016-10" db="EMBL/GenBank/DDBJ databases">
        <authorList>
            <person name="Varghese N."/>
            <person name="Submissions S."/>
        </authorList>
    </citation>
    <scope>NUCLEOTIDE SEQUENCE [LARGE SCALE GENOMIC DNA]</scope>
    <source>
        <strain evidence="3">DSM 44437</strain>
    </source>
</reference>
<protein>
    <submittedName>
        <fullName evidence="2">Uncharacterized protein</fullName>
    </submittedName>
</protein>
<dbReference type="RefSeq" id="WP_089914063.1">
    <property type="nucleotide sequence ID" value="NZ_FOFV01000003.1"/>
</dbReference>